<dbReference type="InterPro" id="IPR013360">
    <property type="entry name" value="Pilus_4_PilW"/>
</dbReference>
<evidence type="ECO:0000313" key="2">
    <source>
        <dbReference type="EMBL" id="MFB9134226.1"/>
    </source>
</evidence>
<dbReference type="PANTHER" id="PTHR44809">
    <property type="match status" value="1"/>
</dbReference>
<evidence type="ECO:0000256" key="1">
    <source>
        <dbReference type="PROSITE-ProRule" id="PRU00339"/>
    </source>
</evidence>
<proteinExistence type="predicted"/>
<keyword evidence="1" id="KW-0802">TPR repeat</keyword>
<feature type="repeat" description="TPR" evidence="1">
    <location>
        <begin position="66"/>
        <end position="99"/>
    </location>
</feature>
<dbReference type="NCBIfam" id="TIGR02521">
    <property type="entry name" value="type_IV_pilW"/>
    <property type="match status" value="1"/>
</dbReference>
<dbReference type="Gene3D" id="1.25.40.10">
    <property type="entry name" value="Tetratricopeptide repeat domain"/>
    <property type="match status" value="1"/>
</dbReference>
<sequence>MRHIGLFIMTMLLNTGCANVSSAENAERENKANARIALGLAYLKQGDHTKAWQNLLVAQNHAPRYLHTQLALAHYYTQVNELERAESLYLQTLKDHPNNGDVMNNYGTFLCHKKDYQHAERWLLKAIKQRDYVSVATSYENMGLCALKAHHDTNAMTYFAQSVKHDPRHIRAWQHWIALLIQHQRISQAEQQLKTYLTYHGADKHYTAMMLLVNAALNNEFVADDEHDVDVGSSDTLKI</sequence>
<dbReference type="PANTHER" id="PTHR44809:SF1">
    <property type="entry name" value="PROTEIN O-MANNOSYL-TRANSFERASE TMTC1"/>
    <property type="match status" value="1"/>
</dbReference>
<dbReference type="Proteomes" id="UP001589645">
    <property type="component" value="Unassembled WGS sequence"/>
</dbReference>
<dbReference type="SUPFAM" id="SSF48452">
    <property type="entry name" value="TPR-like"/>
    <property type="match status" value="1"/>
</dbReference>
<dbReference type="InterPro" id="IPR011990">
    <property type="entry name" value="TPR-like_helical_dom_sf"/>
</dbReference>
<accession>A0ABV5HKX3</accession>
<protein>
    <submittedName>
        <fullName evidence="2">Type IV pilus biogenesis/stability protein PilW</fullName>
    </submittedName>
</protein>
<dbReference type="EMBL" id="JBHMEP010000001">
    <property type="protein sequence ID" value="MFB9134226.1"/>
    <property type="molecule type" value="Genomic_DNA"/>
</dbReference>
<organism evidence="2 3">
    <name type="scientific">Vibrio olivae</name>
    <dbReference type="NCBI Taxonomy" id="1243002"/>
    <lineage>
        <taxon>Bacteria</taxon>
        <taxon>Pseudomonadati</taxon>
        <taxon>Pseudomonadota</taxon>
        <taxon>Gammaproteobacteria</taxon>
        <taxon>Vibrionales</taxon>
        <taxon>Vibrionaceae</taxon>
        <taxon>Vibrio</taxon>
    </lineage>
</organism>
<dbReference type="SMART" id="SM00028">
    <property type="entry name" value="TPR"/>
    <property type="match status" value="4"/>
</dbReference>
<dbReference type="InterPro" id="IPR052943">
    <property type="entry name" value="TMTC_O-mannosyl-trnsfr"/>
</dbReference>
<evidence type="ECO:0000313" key="3">
    <source>
        <dbReference type="Proteomes" id="UP001589645"/>
    </source>
</evidence>
<dbReference type="InterPro" id="IPR019734">
    <property type="entry name" value="TPR_rpt"/>
</dbReference>
<keyword evidence="3" id="KW-1185">Reference proteome</keyword>
<name>A0ABV5HKX3_9VIBR</name>
<dbReference type="Pfam" id="PF13432">
    <property type="entry name" value="TPR_16"/>
    <property type="match status" value="1"/>
</dbReference>
<comment type="caution">
    <text evidence="2">The sequence shown here is derived from an EMBL/GenBank/DDBJ whole genome shotgun (WGS) entry which is preliminary data.</text>
</comment>
<dbReference type="RefSeq" id="WP_390190034.1">
    <property type="nucleotide sequence ID" value="NZ_JBHMEP010000001.1"/>
</dbReference>
<dbReference type="PROSITE" id="PS50005">
    <property type="entry name" value="TPR"/>
    <property type="match status" value="2"/>
</dbReference>
<gene>
    <name evidence="2" type="primary">pilW</name>
    <name evidence="2" type="ORF">ACFFUV_04485</name>
</gene>
<feature type="repeat" description="TPR" evidence="1">
    <location>
        <begin position="136"/>
        <end position="169"/>
    </location>
</feature>
<reference evidence="2 3" key="1">
    <citation type="submission" date="2024-09" db="EMBL/GenBank/DDBJ databases">
        <authorList>
            <person name="Sun Q."/>
            <person name="Mori K."/>
        </authorList>
    </citation>
    <scope>NUCLEOTIDE SEQUENCE [LARGE SCALE GENOMIC DNA]</scope>
    <source>
        <strain evidence="2 3">CECT 8064</strain>
    </source>
</reference>